<dbReference type="Proteomes" id="UP001626550">
    <property type="component" value="Unassembled WGS sequence"/>
</dbReference>
<evidence type="ECO:0000256" key="4">
    <source>
        <dbReference type="ARBA" id="ARBA00022801"/>
    </source>
</evidence>
<dbReference type="InterPro" id="IPR025660">
    <property type="entry name" value="Pept_his_AS"/>
</dbReference>
<dbReference type="PROSITE" id="PS00639">
    <property type="entry name" value="THIOL_PROTEASE_HIS"/>
    <property type="match status" value="1"/>
</dbReference>
<evidence type="ECO:0000313" key="13">
    <source>
        <dbReference type="Proteomes" id="UP001626550"/>
    </source>
</evidence>
<reference evidence="12 13" key="1">
    <citation type="submission" date="2024-11" db="EMBL/GenBank/DDBJ databases">
        <title>Adaptive evolution of stress response genes in parasites aligns with host niche diversity.</title>
        <authorList>
            <person name="Hahn C."/>
            <person name="Resl P."/>
        </authorList>
    </citation>
    <scope>NUCLEOTIDE SEQUENCE [LARGE SCALE GENOMIC DNA]</scope>
    <source>
        <strain evidence="12">EGGRZ-B1_66</strain>
        <tissue evidence="12">Body</tissue>
    </source>
</reference>
<proteinExistence type="inferred from homology"/>
<dbReference type="PROSITE" id="PS00640">
    <property type="entry name" value="THIOL_PROTEASE_ASN"/>
    <property type="match status" value="1"/>
</dbReference>
<comment type="caution">
    <text evidence="12">The sequence shown here is derived from an EMBL/GenBank/DDBJ whole genome shotgun (WGS) entry which is preliminary data.</text>
</comment>
<evidence type="ECO:0000256" key="8">
    <source>
        <dbReference type="ARBA" id="ARBA00055576"/>
    </source>
</evidence>
<comment type="function">
    <text evidence="8">Thiol protease. Has a role as a digestive enzyme.</text>
</comment>
<evidence type="ECO:0000256" key="10">
    <source>
        <dbReference type="SAM" id="SignalP"/>
    </source>
</evidence>
<accession>A0ABD2QNT0</accession>
<dbReference type="Pfam" id="PF00112">
    <property type="entry name" value="Peptidase_C1"/>
    <property type="match status" value="1"/>
</dbReference>
<keyword evidence="3 10" id="KW-0732">Signal</keyword>
<evidence type="ECO:0000256" key="9">
    <source>
        <dbReference type="ARBA" id="ARBA00073107"/>
    </source>
</evidence>
<evidence type="ECO:0000256" key="3">
    <source>
        <dbReference type="ARBA" id="ARBA00022729"/>
    </source>
</evidence>
<sequence>MLLVRLLLALLLVVSLRAQYCSERKTPNYVGGKLKPMLPSLSPEMLIYVNTIANTTWKAGENTKFKDANNIRCRLGVLKDPNALRLPKLCKMLTAEQKASIPESFDARTQWPNCESIKKIRDQSDCGSCWAFGAVEAMSDRHCIKSSKQVELGATDLLACCGTFCGSGCEGGFPAAAWDYWVRHGIVTGGAYGSNEGCKPYPFEPCEHHVNGTRKQCSPDLYPTPKCTKTCRDGYGVAYEKDKFFGQRAYTLSNNEQDIQHDIMKYGPVEADFEVYGDFPSYKSGVYQHVAGNYLGGHAIRLLGWGKENGVPYWLCANSWNSDWGDKGYFKILRGKNECNIETDVNAGIPK</sequence>
<organism evidence="12 13">
    <name type="scientific">Cichlidogyrus casuarinus</name>
    <dbReference type="NCBI Taxonomy" id="1844966"/>
    <lineage>
        <taxon>Eukaryota</taxon>
        <taxon>Metazoa</taxon>
        <taxon>Spiralia</taxon>
        <taxon>Lophotrochozoa</taxon>
        <taxon>Platyhelminthes</taxon>
        <taxon>Monogenea</taxon>
        <taxon>Monopisthocotylea</taxon>
        <taxon>Dactylogyridea</taxon>
        <taxon>Ancyrocephalidae</taxon>
        <taxon>Cichlidogyrus</taxon>
    </lineage>
</organism>
<evidence type="ECO:0000256" key="7">
    <source>
        <dbReference type="ARBA" id="ARBA00023157"/>
    </source>
</evidence>
<evidence type="ECO:0000313" key="12">
    <source>
        <dbReference type="EMBL" id="KAL3320797.1"/>
    </source>
</evidence>
<feature type="signal peptide" evidence="10">
    <location>
        <begin position="1"/>
        <end position="18"/>
    </location>
</feature>
<dbReference type="PROSITE" id="PS00139">
    <property type="entry name" value="THIOL_PROTEASE_CYS"/>
    <property type="match status" value="1"/>
</dbReference>
<dbReference type="PANTHER" id="PTHR12411">
    <property type="entry name" value="CYSTEINE PROTEASE FAMILY C1-RELATED"/>
    <property type="match status" value="1"/>
</dbReference>
<keyword evidence="4" id="KW-0378">Hydrolase</keyword>
<keyword evidence="7" id="KW-1015">Disulfide bond</keyword>
<evidence type="ECO:0000256" key="1">
    <source>
        <dbReference type="ARBA" id="ARBA00008455"/>
    </source>
</evidence>
<feature type="chain" id="PRO_5044887184" description="Cathepsin B-like cysteine proteinase" evidence="10">
    <location>
        <begin position="19"/>
        <end position="351"/>
    </location>
</feature>
<dbReference type="InterPro" id="IPR013128">
    <property type="entry name" value="Peptidase_C1A"/>
</dbReference>
<gene>
    <name evidence="12" type="ORF">Ciccas_000513</name>
</gene>
<dbReference type="InterPro" id="IPR000668">
    <property type="entry name" value="Peptidase_C1A_C"/>
</dbReference>
<feature type="domain" description="Peptidase C1A papain C-terminal" evidence="11">
    <location>
        <begin position="101"/>
        <end position="349"/>
    </location>
</feature>
<keyword evidence="13" id="KW-1185">Reference proteome</keyword>
<dbReference type="GO" id="GO:0006508">
    <property type="term" value="P:proteolysis"/>
    <property type="evidence" value="ECO:0007669"/>
    <property type="project" value="UniProtKB-KW"/>
</dbReference>
<dbReference type="AlphaFoldDB" id="A0ABD2QNT0"/>
<comment type="similarity">
    <text evidence="1">Belongs to the peptidase C1 family.</text>
</comment>
<dbReference type="InterPro" id="IPR038765">
    <property type="entry name" value="Papain-like_cys_pep_sf"/>
</dbReference>
<dbReference type="Gene3D" id="3.90.70.10">
    <property type="entry name" value="Cysteine proteinases"/>
    <property type="match status" value="1"/>
</dbReference>
<dbReference type="EMBL" id="JBJKFK010000028">
    <property type="protein sequence ID" value="KAL3320797.1"/>
    <property type="molecule type" value="Genomic_DNA"/>
</dbReference>
<evidence type="ECO:0000256" key="6">
    <source>
        <dbReference type="ARBA" id="ARBA00023145"/>
    </source>
</evidence>
<dbReference type="GO" id="GO:0008234">
    <property type="term" value="F:cysteine-type peptidase activity"/>
    <property type="evidence" value="ECO:0007669"/>
    <property type="project" value="UniProtKB-KW"/>
</dbReference>
<evidence type="ECO:0000256" key="2">
    <source>
        <dbReference type="ARBA" id="ARBA00022670"/>
    </source>
</evidence>
<protein>
    <recommendedName>
        <fullName evidence="9">Cathepsin B-like cysteine proteinase</fullName>
    </recommendedName>
</protein>
<dbReference type="InterPro" id="IPR000169">
    <property type="entry name" value="Pept_cys_AS"/>
</dbReference>
<name>A0ABD2QNT0_9PLAT</name>
<dbReference type="SMART" id="SM00645">
    <property type="entry name" value="Pept_C1"/>
    <property type="match status" value="1"/>
</dbReference>
<dbReference type="FunFam" id="3.90.70.10:FF:000031">
    <property type="entry name" value="Cathepsin B"/>
    <property type="match status" value="1"/>
</dbReference>
<dbReference type="InterPro" id="IPR025661">
    <property type="entry name" value="Pept_asp_AS"/>
</dbReference>
<evidence type="ECO:0000259" key="11">
    <source>
        <dbReference type="SMART" id="SM00645"/>
    </source>
</evidence>
<keyword evidence="6" id="KW-0865">Zymogen</keyword>
<dbReference type="CDD" id="cd02620">
    <property type="entry name" value="Peptidase_C1A_CathepsinB"/>
    <property type="match status" value="1"/>
</dbReference>
<evidence type="ECO:0000256" key="5">
    <source>
        <dbReference type="ARBA" id="ARBA00022807"/>
    </source>
</evidence>
<keyword evidence="2" id="KW-0645">Protease</keyword>
<dbReference type="PRINTS" id="PR00705">
    <property type="entry name" value="PAPAIN"/>
</dbReference>
<keyword evidence="5" id="KW-0788">Thiol protease</keyword>
<dbReference type="SUPFAM" id="SSF54001">
    <property type="entry name" value="Cysteine proteinases"/>
    <property type="match status" value="1"/>
</dbReference>